<evidence type="ECO:0008006" key="4">
    <source>
        <dbReference type="Google" id="ProtNLM"/>
    </source>
</evidence>
<dbReference type="InterPro" id="IPR021354">
    <property type="entry name" value="DUF2975"/>
</dbReference>
<feature type="transmembrane region" description="Helical" evidence="1">
    <location>
        <begin position="142"/>
        <end position="168"/>
    </location>
</feature>
<evidence type="ECO:0000313" key="3">
    <source>
        <dbReference type="Proteomes" id="UP000223828"/>
    </source>
</evidence>
<dbReference type="Proteomes" id="UP000223828">
    <property type="component" value="Unassembled WGS sequence"/>
</dbReference>
<feature type="transmembrane region" description="Helical" evidence="1">
    <location>
        <begin position="22"/>
        <end position="55"/>
    </location>
</feature>
<comment type="caution">
    <text evidence="2">The sequence shown here is derived from an EMBL/GenBank/DDBJ whole genome shotgun (WGS) entry which is preliminary data.</text>
</comment>
<feature type="transmembrane region" description="Helical" evidence="1">
    <location>
        <begin position="97"/>
        <end position="118"/>
    </location>
</feature>
<dbReference type="EMBL" id="MRZN01000028">
    <property type="protein sequence ID" value="PHK48637.1"/>
    <property type="molecule type" value="Genomic_DNA"/>
</dbReference>
<dbReference type="Pfam" id="PF11188">
    <property type="entry name" value="DUF2975"/>
    <property type="match status" value="1"/>
</dbReference>
<accession>A0A2C6WMG7</accession>
<dbReference type="AlphaFoldDB" id="A0A2C6WMG7"/>
<proteinExistence type="predicted"/>
<evidence type="ECO:0000256" key="1">
    <source>
        <dbReference type="SAM" id="Phobius"/>
    </source>
</evidence>
<sequence length="224" mass="25457">MNLILNKGVSLMNTFNSKSFKLLIRFLIIIVTIALVVTSLSIIPLIIGIIGLIIIPSSFINDIISENKDSLYDAFNVSSKTLSKHDLSDFTFYKPSVIILLILIIGLVTIYMIGIYYVRKWLKNINQQEIFTLKNANLIEKIAYCFFAIGIYEAILGLARYYVSYTFVNGNSKLLSLMDNDVESVADFIFSVNFAFVFAGIIIWIIGRVFKYGMFLQEEYDSTI</sequence>
<dbReference type="OrthoDB" id="2084134at2"/>
<keyword evidence="1" id="KW-1133">Transmembrane helix</keyword>
<organism evidence="2 3">
    <name type="scientific">Staphylococcus edaphicus</name>
    <dbReference type="NCBI Taxonomy" id="1955013"/>
    <lineage>
        <taxon>Bacteria</taxon>
        <taxon>Bacillati</taxon>
        <taxon>Bacillota</taxon>
        <taxon>Bacilli</taxon>
        <taxon>Bacillales</taxon>
        <taxon>Staphylococcaceae</taxon>
        <taxon>Staphylococcus</taxon>
    </lineage>
</organism>
<gene>
    <name evidence="2" type="ORF">BTJ66_12395</name>
</gene>
<feature type="transmembrane region" description="Helical" evidence="1">
    <location>
        <begin position="188"/>
        <end position="207"/>
    </location>
</feature>
<protein>
    <recommendedName>
        <fullName evidence="4">DUF2975 domain-containing protein</fullName>
    </recommendedName>
</protein>
<evidence type="ECO:0000313" key="2">
    <source>
        <dbReference type="EMBL" id="PHK48637.1"/>
    </source>
</evidence>
<keyword evidence="1" id="KW-0812">Transmembrane</keyword>
<keyword evidence="1" id="KW-0472">Membrane</keyword>
<name>A0A2C6WMG7_9STAP</name>
<reference evidence="3" key="1">
    <citation type="submission" date="2017-10" db="EMBL/GenBank/DDBJ databases">
        <title>Staphylococcus edaphicus sp. nov., isolated in Antarctica, harbouring mecC gene and genomic islands essential in adaptation to extreme environment.</title>
        <authorList>
            <person name="Pantucek R."/>
            <person name="Sedlacek I."/>
            <person name="Indrakova A."/>
            <person name="Vrbovska V."/>
            <person name="Maslanova I."/>
            <person name="Kovarovic V."/>
            <person name="Svec P."/>
            <person name="Kralova S."/>
            <person name="Kristofova L."/>
            <person name="Keklakova J."/>
            <person name="Petras P."/>
            <person name="Doskar J."/>
        </authorList>
    </citation>
    <scope>NUCLEOTIDE SEQUENCE [LARGE SCALE GENOMIC DNA]</scope>
    <source>
        <strain evidence="3">CCM 5085</strain>
    </source>
</reference>